<name>A0ABV0F2R7_9ENTE</name>
<evidence type="ECO:0000256" key="1">
    <source>
        <dbReference type="SAM" id="Phobius"/>
    </source>
</evidence>
<feature type="transmembrane region" description="Helical" evidence="1">
    <location>
        <begin position="51"/>
        <end position="72"/>
    </location>
</feature>
<reference evidence="2 3" key="2">
    <citation type="submission" date="2024-02" db="EMBL/GenBank/DDBJ databases">
        <title>The Genome Sequence of Enterococcus diestrammenae JM9A.</title>
        <authorList>
            <person name="Earl A."/>
            <person name="Manson A."/>
            <person name="Gilmore M."/>
            <person name="Sanders J."/>
            <person name="Shea T."/>
            <person name="Howe W."/>
            <person name="Livny J."/>
            <person name="Cuomo C."/>
            <person name="Neafsey D."/>
            <person name="Birren B."/>
        </authorList>
    </citation>
    <scope>NUCLEOTIDE SEQUENCE [LARGE SCALE GENOMIC DNA]</scope>
    <source>
        <strain evidence="2 3">JM9A</strain>
    </source>
</reference>
<gene>
    <name evidence="2" type="ORF">BAU18_000926</name>
</gene>
<dbReference type="Pfam" id="PF19700">
    <property type="entry name" value="DUF6198"/>
    <property type="match status" value="1"/>
</dbReference>
<keyword evidence="1" id="KW-0472">Membrane</keyword>
<dbReference type="EMBL" id="MAEI02000001">
    <property type="protein sequence ID" value="MEO1781347.1"/>
    <property type="molecule type" value="Genomic_DNA"/>
</dbReference>
<dbReference type="Proteomes" id="UP001429357">
    <property type="component" value="Unassembled WGS sequence"/>
</dbReference>
<evidence type="ECO:0008006" key="4">
    <source>
        <dbReference type="Google" id="ProtNLM"/>
    </source>
</evidence>
<keyword evidence="1" id="KW-0812">Transmembrane</keyword>
<organism evidence="2 3">
    <name type="scientific">Enterococcus diestrammenae</name>
    <dbReference type="NCBI Taxonomy" id="1155073"/>
    <lineage>
        <taxon>Bacteria</taxon>
        <taxon>Bacillati</taxon>
        <taxon>Bacillota</taxon>
        <taxon>Bacilli</taxon>
        <taxon>Lactobacillales</taxon>
        <taxon>Enterococcaceae</taxon>
        <taxon>Enterococcus</taxon>
    </lineage>
</organism>
<dbReference type="InterPro" id="IPR038750">
    <property type="entry name" value="YczE/YyaS-like"/>
</dbReference>
<keyword evidence="3" id="KW-1185">Reference proteome</keyword>
<dbReference type="PANTHER" id="PTHR40078:SF1">
    <property type="entry name" value="INTEGRAL MEMBRANE PROTEIN"/>
    <property type="match status" value="1"/>
</dbReference>
<feature type="transmembrane region" description="Helical" evidence="1">
    <location>
        <begin position="161"/>
        <end position="179"/>
    </location>
</feature>
<dbReference type="RefSeq" id="WP_161869359.1">
    <property type="nucleotide sequence ID" value="NZ_MAEI02000001.1"/>
</dbReference>
<reference evidence="3" key="1">
    <citation type="submission" date="2016-06" db="EMBL/GenBank/DDBJ databases">
        <title>Four novel species of enterococci isolated from chicken manure.</title>
        <authorList>
            <person name="Van Tyne D."/>
        </authorList>
    </citation>
    <scope>NUCLEOTIDE SEQUENCE [LARGE SCALE GENOMIC DNA]</scope>
    <source>
        <strain evidence="3">JM9A</strain>
    </source>
</reference>
<accession>A0ABV0F2R7</accession>
<evidence type="ECO:0000313" key="2">
    <source>
        <dbReference type="EMBL" id="MEO1781347.1"/>
    </source>
</evidence>
<keyword evidence="1" id="KW-1133">Transmembrane helix</keyword>
<proteinExistence type="predicted"/>
<comment type="caution">
    <text evidence="2">The sequence shown here is derived from an EMBL/GenBank/DDBJ whole genome shotgun (WGS) entry which is preliminary data.</text>
</comment>
<sequence>MEVAVPFFKRSATYLSGMVILALGTVLFTCCQLGTSALVAVPFITAKITDISLGAATSLVFACFVVAQLLLAKKWDLKILLQLPFSLVFGAVVDFYNVFLGLENWRPGSLIVRVLLLFLAICGTSSGAFLMVRGNFIMNAPDGIVALLSQRQGQSFGQMKLRFDLVMILIACTLGLVFLGKISSIGIGTIVSALTVGRGIRLLEQRFSEPCREVLPVEKVSPKR</sequence>
<dbReference type="PANTHER" id="PTHR40078">
    <property type="entry name" value="INTEGRAL MEMBRANE PROTEIN-RELATED"/>
    <property type="match status" value="1"/>
</dbReference>
<feature type="transmembrane region" description="Helical" evidence="1">
    <location>
        <begin position="79"/>
        <end position="99"/>
    </location>
</feature>
<feature type="transmembrane region" description="Helical" evidence="1">
    <location>
        <begin position="12"/>
        <end position="45"/>
    </location>
</feature>
<evidence type="ECO:0000313" key="3">
    <source>
        <dbReference type="Proteomes" id="UP001429357"/>
    </source>
</evidence>
<protein>
    <recommendedName>
        <fullName evidence="4">YitT family protein</fullName>
    </recommendedName>
</protein>
<feature type="transmembrane region" description="Helical" evidence="1">
    <location>
        <begin position="111"/>
        <end position="132"/>
    </location>
</feature>